<dbReference type="Proteomes" id="UP000886595">
    <property type="component" value="Unassembled WGS sequence"/>
</dbReference>
<dbReference type="AlphaFoldDB" id="A0A8X7QS78"/>
<feature type="region of interest" description="Disordered" evidence="1">
    <location>
        <begin position="29"/>
        <end position="64"/>
    </location>
</feature>
<evidence type="ECO:0000313" key="2">
    <source>
        <dbReference type="EMBL" id="KAG2275720.1"/>
    </source>
</evidence>
<proteinExistence type="predicted"/>
<organism evidence="2 3">
    <name type="scientific">Brassica carinata</name>
    <name type="common">Ethiopian mustard</name>
    <name type="synonym">Abyssinian cabbage</name>
    <dbReference type="NCBI Taxonomy" id="52824"/>
    <lineage>
        <taxon>Eukaryota</taxon>
        <taxon>Viridiplantae</taxon>
        <taxon>Streptophyta</taxon>
        <taxon>Embryophyta</taxon>
        <taxon>Tracheophyta</taxon>
        <taxon>Spermatophyta</taxon>
        <taxon>Magnoliopsida</taxon>
        <taxon>eudicotyledons</taxon>
        <taxon>Gunneridae</taxon>
        <taxon>Pentapetalae</taxon>
        <taxon>rosids</taxon>
        <taxon>malvids</taxon>
        <taxon>Brassicales</taxon>
        <taxon>Brassicaceae</taxon>
        <taxon>Brassiceae</taxon>
        <taxon>Brassica</taxon>
    </lineage>
</organism>
<reference evidence="2 3" key="1">
    <citation type="submission" date="2020-02" db="EMBL/GenBank/DDBJ databases">
        <authorList>
            <person name="Ma Q."/>
            <person name="Huang Y."/>
            <person name="Song X."/>
            <person name="Pei D."/>
        </authorList>
    </citation>
    <scope>NUCLEOTIDE SEQUENCE [LARGE SCALE GENOMIC DNA]</scope>
    <source>
        <strain evidence="2">Sxm20200214</strain>
        <tissue evidence="2">Leaf</tissue>
    </source>
</reference>
<accession>A0A8X7QS78</accession>
<gene>
    <name evidence="2" type="ORF">Bca52824_058275</name>
</gene>
<protein>
    <submittedName>
        <fullName evidence="2">Uncharacterized protein</fullName>
    </submittedName>
</protein>
<dbReference type="EMBL" id="JAAMPC010000012">
    <property type="protein sequence ID" value="KAG2275720.1"/>
    <property type="molecule type" value="Genomic_DNA"/>
</dbReference>
<evidence type="ECO:0000313" key="3">
    <source>
        <dbReference type="Proteomes" id="UP000886595"/>
    </source>
</evidence>
<sequence length="64" mass="6659">MPPPLITHDFLLSPPLTASIAAHSPVPSLAINRDSIPSGSGIPPRETVLKRPEQNDGTSVPGIP</sequence>
<keyword evidence="3" id="KW-1185">Reference proteome</keyword>
<comment type="caution">
    <text evidence="2">The sequence shown here is derived from an EMBL/GenBank/DDBJ whole genome shotgun (WGS) entry which is preliminary data.</text>
</comment>
<name>A0A8X7QS78_BRACI</name>
<evidence type="ECO:0000256" key="1">
    <source>
        <dbReference type="SAM" id="MobiDB-lite"/>
    </source>
</evidence>
<dbReference type="OrthoDB" id="10275235at2759"/>